<sequence>LESALGWTLNALPGTDDGIIDAFQPVFEVNQMPYENAAALLYRLIWMTKMYLRAKSGKAWDVIFPQDGDSVDETYYSDHAHWFTEYVEKTILLIPNSIVVLCNQDLNGEWDTASYPLITGTASDAGQITKYTEIVQPFIAGNIRTQGNADNRAAAILTKLKSEILGGKLIVPHDARVELYDKVEIVDRRGFL</sequence>
<reference evidence="1" key="1">
    <citation type="journal article" date="2015" name="Nature">
        <title>Complex archaea that bridge the gap between prokaryotes and eukaryotes.</title>
        <authorList>
            <person name="Spang A."/>
            <person name="Saw J.H."/>
            <person name="Jorgensen S.L."/>
            <person name="Zaremba-Niedzwiedzka K."/>
            <person name="Martijn J."/>
            <person name="Lind A.E."/>
            <person name="van Eijk R."/>
            <person name="Schleper C."/>
            <person name="Guy L."/>
            <person name="Ettema T.J."/>
        </authorList>
    </citation>
    <scope>NUCLEOTIDE SEQUENCE</scope>
</reference>
<evidence type="ECO:0000313" key="1">
    <source>
        <dbReference type="EMBL" id="KKK48916.1"/>
    </source>
</evidence>
<comment type="caution">
    <text evidence="1">The sequence shown here is derived from an EMBL/GenBank/DDBJ whole genome shotgun (WGS) entry which is preliminary data.</text>
</comment>
<accession>A0A0F8YLF6</accession>
<feature type="non-terminal residue" evidence="1">
    <location>
        <position position="1"/>
    </location>
</feature>
<organism evidence="1">
    <name type="scientific">marine sediment metagenome</name>
    <dbReference type="NCBI Taxonomy" id="412755"/>
    <lineage>
        <taxon>unclassified sequences</taxon>
        <taxon>metagenomes</taxon>
        <taxon>ecological metagenomes</taxon>
    </lineage>
</organism>
<gene>
    <name evidence="1" type="ORF">LCGC14_3140330</name>
</gene>
<name>A0A0F8YLF6_9ZZZZ</name>
<proteinExistence type="predicted"/>
<dbReference type="AlphaFoldDB" id="A0A0F8YLF6"/>
<dbReference type="EMBL" id="LAZR01068826">
    <property type="protein sequence ID" value="KKK48916.1"/>
    <property type="molecule type" value="Genomic_DNA"/>
</dbReference>
<protein>
    <submittedName>
        <fullName evidence="1">Uncharacterized protein</fullName>
    </submittedName>
</protein>